<evidence type="ECO:0000313" key="2">
    <source>
        <dbReference type="Proteomes" id="UP000182034"/>
    </source>
</evidence>
<dbReference type="EMBL" id="FPKW01000008">
    <property type="protein sequence ID" value="SFZ95087.1"/>
    <property type="molecule type" value="Genomic_DNA"/>
</dbReference>
<name>A0A1K2IRT7_9FLAO</name>
<organism evidence="1 2">
    <name type="scientific">Chryseobacterium limigenitum</name>
    <dbReference type="NCBI Taxonomy" id="1612149"/>
    <lineage>
        <taxon>Bacteria</taxon>
        <taxon>Pseudomonadati</taxon>
        <taxon>Bacteroidota</taxon>
        <taxon>Flavobacteriia</taxon>
        <taxon>Flavobacteriales</taxon>
        <taxon>Weeksellaceae</taxon>
        <taxon>Chryseobacterium group</taxon>
        <taxon>Chryseobacterium</taxon>
    </lineage>
</organism>
<sequence>MKILFNVKYSSTWDNENSPLQLFEGNIDRPLYVKWNYEDTDYEIIGNEDDFISNVFLFQEFIIVCYSKKSKVHAFPNNVVVYNFRKEIIKIVLPPKPINWNKISPIYSIGEIKEIDGENYLATYIDTDNDFSKEKGVIGFIEIRWLNLKTFEYHPTEHSFIKDYGR</sequence>
<dbReference type="Proteomes" id="UP000182034">
    <property type="component" value="Unassembled WGS sequence"/>
</dbReference>
<gene>
    <name evidence="1" type="ORF">SAMN05216324_108136</name>
</gene>
<protein>
    <submittedName>
        <fullName evidence="1">Uncharacterized protein</fullName>
    </submittedName>
</protein>
<dbReference type="AlphaFoldDB" id="A0A1K2IRT7"/>
<evidence type="ECO:0000313" key="1">
    <source>
        <dbReference type="EMBL" id="SFZ95087.1"/>
    </source>
</evidence>
<accession>A0A1K2IRT7</accession>
<dbReference type="RefSeq" id="WP_072410310.1">
    <property type="nucleotide sequence ID" value="NZ_FPKW01000008.1"/>
</dbReference>
<reference evidence="2" key="1">
    <citation type="submission" date="2016-10" db="EMBL/GenBank/DDBJ databases">
        <authorList>
            <person name="Varghese N."/>
            <person name="Submissions S."/>
        </authorList>
    </citation>
    <scope>NUCLEOTIDE SEQUENCE [LARGE SCALE GENOMIC DNA]</scope>
    <source>
        <strain evidence="2">SUR2</strain>
    </source>
</reference>
<keyword evidence="2" id="KW-1185">Reference proteome</keyword>
<proteinExistence type="predicted"/>
<dbReference type="OrthoDB" id="1431804at2"/>